<reference evidence="1" key="1">
    <citation type="submission" date="2019-04" db="EMBL/GenBank/DDBJ databases">
        <title>Evolution of Biomass-Degrading Anaerobic Consortia Revealed by Metagenomics.</title>
        <authorList>
            <person name="Peng X."/>
        </authorList>
    </citation>
    <scope>NUCLEOTIDE SEQUENCE</scope>
    <source>
        <strain evidence="1">SIG12</strain>
    </source>
</reference>
<dbReference type="AlphaFoldDB" id="A0A8T3VAP2"/>
<dbReference type="RefSeq" id="WP_303735811.1">
    <property type="nucleotide sequence ID" value="NZ_SUTE01000002.1"/>
</dbReference>
<protein>
    <submittedName>
        <fullName evidence="1">Uncharacterized protein</fullName>
    </submittedName>
</protein>
<dbReference type="EMBL" id="SUTE01000002">
    <property type="protein sequence ID" value="MBE6504172.1"/>
    <property type="molecule type" value="Genomic_DNA"/>
</dbReference>
<comment type="caution">
    <text evidence="1">The sequence shown here is derived from an EMBL/GenBank/DDBJ whole genome shotgun (WGS) entry which is preliminary data.</text>
</comment>
<accession>A0A8T3VAP2</accession>
<sequence>MISDEEKDKIKEEIVIKVNSVLEKNGESFRMDKVNILKTKESVKFMGNYRVYDRKKYNSISGEINTFLKKYGKVDIKSKKIRDSGMKFTAVSFHFEL</sequence>
<proteinExistence type="predicted"/>
<dbReference type="Proteomes" id="UP000762703">
    <property type="component" value="Unassembled WGS sequence"/>
</dbReference>
<evidence type="ECO:0000313" key="2">
    <source>
        <dbReference type="Proteomes" id="UP000762703"/>
    </source>
</evidence>
<evidence type="ECO:0000313" key="1">
    <source>
        <dbReference type="EMBL" id="MBE6504172.1"/>
    </source>
</evidence>
<name>A0A8T3VAP2_9EURY</name>
<organism evidence="1 2">
    <name type="scientific">Methanobrevibacter millerae</name>
    <dbReference type="NCBI Taxonomy" id="230361"/>
    <lineage>
        <taxon>Archaea</taxon>
        <taxon>Methanobacteriati</taxon>
        <taxon>Methanobacteriota</taxon>
        <taxon>Methanomada group</taxon>
        <taxon>Methanobacteria</taxon>
        <taxon>Methanobacteriales</taxon>
        <taxon>Methanobacteriaceae</taxon>
        <taxon>Methanobrevibacter</taxon>
    </lineage>
</organism>
<gene>
    <name evidence="1" type="ORF">E7Z73_00310</name>
</gene>